<name>A0ABU5N8R2_9MICO</name>
<dbReference type="InterPro" id="IPR013078">
    <property type="entry name" value="His_Pase_superF_clade-1"/>
</dbReference>
<organism evidence="3 4">
    <name type="scientific">Microbacterium aquimaris</name>
    <dbReference type="NCBI Taxonomy" id="459816"/>
    <lineage>
        <taxon>Bacteria</taxon>
        <taxon>Bacillati</taxon>
        <taxon>Actinomycetota</taxon>
        <taxon>Actinomycetes</taxon>
        <taxon>Micrococcales</taxon>
        <taxon>Microbacteriaceae</taxon>
        <taxon>Microbacterium</taxon>
    </lineage>
</organism>
<gene>
    <name evidence="3" type="ORF">R2Q92_11475</name>
</gene>
<dbReference type="SUPFAM" id="SSF53254">
    <property type="entry name" value="Phosphoglycerate mutase-like"/>
    <property type="match status" value="1"/>
</dbReference>
<evidence type="ECO:0000313" key="4">
    <source>
        <dbReference type="Proteomes" id="UP001291912"/>
    </source>
</evidence>
<dbReference type="RefSeq" id="WP_194424907.1">
    <property type="nucleotide sequence ID" value="NZ_BAAAPT010000002.1"/>
</dbReference>
<dbReference type="EMBL" id="JAWJYN010000002">
    <property type="protein sequence ID" value="MDZ8162452.1"/>
    <property type="molecule type" value="Genomic_DNA"/>
</dbReference>
<dbReference type="InterPro" id="IPR001345">
    <property type="entry name" value="PG/BPGM_mutase_AS"/>
</dbReference>
<dbReference type="CDD" id="cd07067">
    <property type="entry name" value="HP_PGM_like"/>
    <property type="match status" value="1"/>
</dbReference>
<protein>
    <submittedName>
        <fullName evidence="3">Histidine phosphatase family protein</fullName>
        <ecNumber evidence="3">3.1.3.-</ecNumber>
    </submittedName>
</protein>
<keyword evidence="4" id="KW-1185">Reference proteome</keyword>
<dbReference type="SMART" id="SM00855">
    <property type="entry name" value="PGAM"/>
    <property type="match status" value="1"/>
</dbReference>
<dbReference type="Pfam" id="PF00300">
    <property type="entry name" value="His_Phos_1"/>
    <property type="match status" value="1"/>
</dbReference>
<comment type="caution">
    <text evidence="3">The sequence shown here is derived from an EMBL/GenBank/DDBJ whole genome shotgun (WGS) entry which is preliminary data.</text>
</comment>
<evidence type="ECO:0000256" key="1">
    <source>
        <dbReference type="ARBA" id="ARBA00023152"/>
    </source>
</evidence>
<dbReference type="InterPro" id="IPR050275">
    <property type="entry name" value="PGM_Phosphatase"/>
</dbReference>
<reference evidence="3 4" key="1">
    <citation type="submission" date="2023-10" db="EMBL/GenBank/DDBJ databases">
        <title>Microbacterium xanthum sp. nov., isolated from seaweed.</title>
        <authorList>
            <person name="Lee S.D."/>
        </authorList>
    </citation>
    <scope>NUCLEOTIDE SEQUENCE [LARGE SCALE GENOMIC DNA]</scope>
    <source>
        <strain evidence="3 4">KCTC 19124</strain>
    </source>
</reference>
<dbReference type="InterPro" id="IPR029033">
    <property type="entry name" value="His_PPase_superfam"/>
</dbReference>
<keyword evidence="3" id="KW-0378">Hydrolase</keyword>
<dbReference type="Proteomes" id="UP001291912">
    <property type="component" value="Unassembled WGS sequence"/>
</dbReference>
<dbReference type="PROSITE" id="PS00175">
    <property type="entry name" value="PG_MUTASE"/>
    <property type="match status" value="1"/>
</dbReference>
<dbReference type="EC" id="3.1.3.-" evidence="3"/>
<dbReference type="Gene3D" id="3.40.50.1240">
    <property type="entry name" value="Phosphoglycerate mutase-like"/>
    <property type="match status" value="1"/>
</dbReference>
<dbReference type="GO" id="GO:0016787">
    <property type="term" value="F:hydrolase activity"/>
    <property type="evidence" value="ECO:0007669"/>
    <property type="project" value="UniProtKB-KW"/>
</dbReference>
<proteinExistence type="predicted"/>
<keyword evidence="1" id="KW-0324">Glycolysis</keyword>
<accession>A0ABU5N8R2</accession>
<evidence type="ECO:0000313" key="3">
    <source>
        <dbReference type="EMBL" id="MDZ8162452.1"/>
    </source>
</evidence>
<keyword evidence="2" id="KW-0413">Isomerase</keyword>
<dbReference type="PANTHER" id="PTHR48100">
    <property type="entry name" value="BROAD-SPECIFICITY PHOSPHATASE YOR283W-RELATED"/>
    <property type="match status" value="1"/>
</dbReference>
<sequence length="218" mass="23589">MTSLFLVRHGETDWNRQRRIQGSTDIPLNDAGRAQAAEAAHRLRGLIDAGRPVAVAASDLGRAQETAGIIAEELALGPVAVYPDLRERSYGEAEGLRPEEFSERWGSWDRAEVPGAEAWPAVRRRALRGLRAAVGDARRATAPAASTVVIVSHGALLRELIRHASACEFPLDGERLPNGSIHRLHVERDHLSLLSYEAAEDALRVTATTESIVASGQA</sequence>
<dbReference type="PANTHER" id="PTHR48100:SF1">
    <property type="entry name" value="HISTIDINE PHOSPHATASE FAMILY PROTEIN-RELATED"/>
    <property type="match status" value="1"/>
</dbReference>
<evidence type="ECO:0000256" key="2">
    <source>
        <dbReference type="ARBA" id="ARBA00023235"/>
    </source>
</evidence>